<sequence length="148" mass="15955">MSDTPDPTAPDPARPTPAATPFLTFQPSKGQSAREAMELYAGLFDGEVVSVQEYPEGTPGAGTVMVGELRIAGLTVRCSDTFIDHAWDMTPALSIWVECTSDAEQDRLFTGLGEGGRVFMPIDDYGFGRFGWVGDRFGVTWQLARSGA</sequence>
<dbReference type="InterPro" id="IPR028973">
    <property type="entry name" value="PhnB-like"/>
</dbReference>
<keyword evidence="3" id="KW-0808">Transferase</keyword>
<dbReference type="GO" id="GO:0008168">
    <property type="term" value="F:methyltransferase activity"/>
    <property type="evidence" value="ECO:0007669"/>
    <property type="project" value="UniProtKB-KW"/>
</dbReference>
<dbReference type="SUPFAM" id="SSF54593">
    <property type="entry name" value="Glyoxalase/Bleomycin resistance protein/Dihydroxybiphenyl dioxygenase"/>
    <property type="match status" value="1"/>
</dbReference>
<organism evidence="3 4">
    <name type="scientific">Kytococcus aerolatus</name>
    <dbReference type="NCBI Taxonomy" id="592308"/>
    <lineage>
        <taxon>Bacteria</taxon>
        <taxon>Bacillati</taxon>
        <taxon>Actinomycetota</taxon>
        <taxon>Actinomycetes</taxon>
        <taxon>Micrococcales</taxon>
        <taxon>Kytococcaceae</taxon>
        <taxon>Kytococcus</taxon>
    </lineage>
</organism>
<name>A0A212TEG4_9MICO</name>
<proteinExistence type="predicted"/>
<dbReference type="Pfam" id="PF06983">
    <property type="entry name" value="3-dmu-9_3-mt"/>
    <property type="match status" value="1"/>
</dbReference>
<feature type="region of interest" description="Disordered" evidence="1">
    <location>
        <begin position="1"/>
        <end position="27"/>
    </location>
</feature>
<dbReference type="PANTHER" id="PTHR33990">
    <property type="entry name" value="PROTEIN YJDN-RELATED"/>
    <property type="match status" value="1"/>
</dbReference>
<dbReference type="InterPro" id="IPR009725">
    <property type="entry name" value="3_dmu_93_MTrfase"/>
</dbReference>
<dbReference type="GO" id="GO:0032259">
    <property type="term" value="P:methylation"/>
    <property type="evidence" value="ECO:0007669"/>
    <property type="project" value="UniProtKB-KW"/>
</dbReference>
<dbReference type="Gene3D" id="3.30.720.100">
    <property type="match status" value="1"/>
</dbReference>
<evidence type="ECO:0000259" key="2">
    <source>
        <dbReference type="Pfam" id="PF06983"/>
    </source>
</evidence>
<dbReference type="PANTHER" id="PTHR33990:SF4">
    <property type="entry name" value="PHNB-LIKE DOMAIN-CONTAINING PROTEIN"/>
    <property type="match status" value="1"/>
</dbReference>
<dbReference type="Proteomes" id="UP000198122">
    <property type="component" value="Unassembled WGS sequence"/>
</dbReference>
<dbReference type="OrthoDB" id="9806473at2"/>
<dbReference type="AlphaFoldDB" id="A0A212TEG4"/>
<keyword evidence="4" id="KW-1185">Reference proteome</keyword>
<evidence type="ECO:0000313" key="3">
    <source>
        <dbReference type="EMBL" id="SNC64221.1"/>
    </source>
</evidence>
<feature type="domain" description="PhnB-like" evidence="2">
    <location>
        <begin position="19"/>
        <end position="143"/>
    </location>
</feature>
<accession>A0A212TEG4</accession>
<dbReference type="CDD" id="cd06588">
    <property type="entry name" value="PhnB_like"/>
    <property type="match status" value="1"/>
</dbReference>
<dbReference type="InterPro" id="IPR029068">
    <property type="entry name" value="Glyas_Bleomycin-R_OHBP_Dase"/>
</dbReference>
<dbReference type="PIRSF" id="PIRSF021700">
    <property type="entry name" value="3_dmu_93_MTrfase"/>
    <property type="match status" value="1"/>
</dbReference>
<dbReference type="RefSeq" id="WP_088817967.1">
    <property type="nucleotide sequence ID" value="NZ_FYEZ01000001.1"/>
</dbReference>
<keyword evidence="3" id="KW-0830">Ubiquinone</keyword>
<evidence type="ECO:0000313" key="4">
    <source>
        <dbReference type="Proteomes" id="UP000198122"/>
    </source>
</evidence>
<reference evidence="3 4" key="1">
    <citation type="submission" date="2017-06" db="EMBL/GenBank/DDBJ databases">
        <authorList>
            <person name="Kim H.J."/>
            <person name="Triplett B.A."/>
        </authorList>
    </citation>
    <scope>NUCLEOTIDE SEQUENCE [LARGE SCALE GENOMIC DNA]</scope>
    <source>
        <strain evidence="3 4">DSM 22179</strain>
    </source>
</reference>
<protein>
    <submittedName>
        <fullName evidence="3">Glyoxalase superfamily enzyme, possibly 3-demethylubiquinone-9 3-methyltransferase</fullName>
    </submittedName>
</protein>
<dbReference type="Gene3D" id="3.30.720.110">
    <property type="match status" value="1"/>
</dbReference>
<dbReference type="EMBL" id="FYEZ01000001">
    <property type="protein sequence ID" value="SNC64221.1"/>
    <property type="molecule type" value="Genomic_DNA"/>
</dbReference>
<keyword evidence="3" id="KW-0489">Methyltransferase</keyword>
<gene>
    <name evidence="3" type="ORF">SAMN05445756_1068</name>
</gene>
<evidence type="ECO:0000256" key="1">
    <source>
        <dbReference type="SAM" id="MobiDB-lite"/>
    </source>
</evidence>